<evidence type="ECO:0000256" key="8">
    <source>
        <dbReference type="ARBA" id="ARBA00023180"/>
    </source>
</evidence>
<dbReference type="PROSITE" id="PS50835">
    <property type="entry name" value="IG_LIKE"/>
    <property type="match status" value="1"/>
</dbReference>
<comment type="caution">
    <text evidence="12">The sequence shown here is derived from an EMBL/GenBank/DDBJ whole genome shotgun (WGS) entry which is preliminary data.</text>
</comment>
<evidence type="ECO:0000256" key="3">
    <source>
        <dbReference type="ARBA" id="ARBA00022737"/>
    </source>
</evidence>
<dbReference type="CDD" id="cd00112">
    <property type="entry name" value="LDLa"/>
    <property type="match status" value="9"/>
</dbReference>
<sequence>MNWLFPAERRNTTPISASKLLVQDFDFDVDSDIKVVKRKGELPVPERVVLDDEDVLMDEAGSGPDEGSGEVPTTESPELRARYYRVSVTIPSMTYLPGFQNFTSEAFKRYSGRLGVAVQGAFEQQLQGQFGANVYALERASSGPGTKASLDMFANGYVSESDVKNTWSKFTSGQLSAGEFRFDSRDFAFKLLEGRPQCPDYVGREPTRLAEGGDNWANLLVNNVFPCEGQVVGWEYYRLESQGTAYIGVWRFRTGSDFMLMHKTELPPAPVGLVRVDLPIPLPVGQSEFIGIFYPRDAPNNIIARATVQDGVVPDDQLYQNYRIEIFNEDVQEGRSYSVDDFALQSVNATFALRAVMQYPEGPGITPTLGPDPGISNCFDDDFDCGNGDCIQKNYQCDGQTDCTNGADEMQCTFCQPSIHSCGDGICLAPNFLCDGTLDCSNGSDEQNCDPKPCTEGRFRCDDGVCIPRTYKCDGRAHCSDASDEKDSLCYPQDCGIDQFQCKDSGQCISLDLKCDRQDDCEDGSDEAECPLVECTADQYECYDGLCIDLSMRCDSRPDCSESEDELGCRECDPATEFTCRDNGQCIPIDSKCNSIPDCNDFSDEDPDECRAVISTGPPPCPEESFRCGSGVCIDSRYVCDNKNDCLDASDEQNCEDIGCRDDQFRCDDGTCIDGTLQCDGFADCEDYSDETSCQLIINGPPGDVNVGRRHLITCNATGGAGIPANIYWFLDPAQGGRRINITALFQAQDNPRASPFFIRELRRSTYFFTELYVMSVRPEDAGMYTCLVSDRLSSSYELKVAIEACGPGEFQCADSERCIDERRRCDGRPDCLDRSDEAGCQSCRPGSFRCGNGVCIDERRRCDRRADCSDRTDEEDCPERTST</sequence>
<name>A0AAE1B7S3_9GAST</name>
<proteinExistence type="predicted"/>
<feature type="disulfide bond" evidence="9">
    <location>
        <begin position="378"/>
        <end position="390"/>
    </location>
</feature>
<dbReference type="InterPro" id="IPR013783">
    <property type="entry name" value="Ig-like_fold"/>
</dbReference>
<dbReference type="PANTHER" id="PTHR22722">
    <property type="entry name" value="LOW-DENSITY LIPOPROTEIN RECEPTOR-RELATED PROTEIN 2-RELATED"/>
    <property type="match status" value="1"/>
</dbReference>
<dbReference type="PROSITE" id="PS01209">
    <property type="entry name" value="LDLRA_1"/>
    <property type="match status" value="3"/>
</dbReference>
<dbReference type="PRINTS" id="PR00261">
    <property type="entry name" value="LDLRECEPTOR"/>
</dbReference>
<evidence type="ECO:0000256" key="10">
    <source>
        <dbReference type="SAM" id="MobiDB-lite"/>
    </source>
</evidence>
<evidence type="ECO:0000259" key="11">
    <source>
        <dbReference type="PROSITE" id="PS50835"/>
    </source>
</evidence>
<feature type="disulfide bond" evidence="9">
    <location>
        <begin position="422"/>
        <end position="440"/>
    </location>
</feature>
<dbReference type="PROSITE" id="PS50068">
    <property type="entry name" value="LDLRA_2"/>
    <property type="match status" value="10"/>
</dbReference>
<dbReference type="FunFam" id="4.10.400.10:FF:000065">
    <property type="entry name" value="Transmembrane protease serine 7"/>
    <property type="match status" value="1"/>
</dbReference>
<feature type="disulfide bond" evidence="9">
    <location>
        <begin position="397"/>
        <end position="412"/>
    </location>
</feature>
<feature type="disulfide bond" evidence="9">
    <location>
        <begin position="434"/>
        <end position="449"/>
    </location>
</feature>
<dbReference type="SUPFAM" id="SSF48726">
    <property type="entry name" value="Immunoglobulin"/>
    <property type="match status" value="1"/>
</dbReference>
<accession>A0AAE1B7S3</accession>
<dbReference type="SMART" id="SM00192">
    <property type="entry name" value="LDLa"/>
    <property type="match status" value="10"/>
</dbReference>
<dbReference type="Pfam" id="PF00057">
    <property type="entry name" value="Ldl_recept_a"/>
    <property type="match status" value="10"/>
</dbReference>
<feature type="disulfide bond" evidence="9">
    <location>
        <begin position="454"/>
        <end position="466"/>
    </location>
</feature>
<feature type="disulfide bond" evidence="9">
    <location>
        <begin position="640"/>
        <end position="655"/>
    </location>
</feature>
<feature type="disulfide bond" evidence="9">
    <location>
        <begin position="515"/>
        <end position="530"/>
    </location>
</feature>
<evidence type="ECO:0000256" key="2">
    <source>
        <dbReference type="ARBA" id="ARBA00022692"/>
    </source>
</evidence>
<dbReference type="Gene3D" id="4.10.400.10">
    <property type="entry name" value="Low-density Lipoprotein Receptor"/>
    <property type="match status" value="10"/>
</dbReference>
<dbReference type="InterPro" id="IPR036055">
    <property type="entry name" value="LDL_receptor-like_sf"/>
</dbReference>
<protein>
    <recommendedName>
        <fullName evidence="11">Ig-like domain-containing protein</fullName>
    </recommendedName>
</protein>
<evidence type="ECO:0000256" key="1">
    <source>
        <dbReference type="ARBA" id="ARBA00004167"/>
    </source>
</evidence>
<dbReference type="InterPro" id="IPR003599">
    <property type="entry name" value="Ig_sub"/>
</dbReference>
<gene>
    <name evidence="12" type="ORF">RRG08_059071</name>
</gene>
<dbReference type="InterPro" id="IPR007110">
    <property type="entry name" value="Ig-like_dom"/>
</dbReference>
<feature type="disulfide bond" evidence="9">
    <location>
        <begin position="415"/>
        <end position="427"/>
    </location>
</feature>
<keyword evidence="3" id="KW-0677">Repeat</keyword>
<dbReference type="GO" id="GO:0043235">
    <property type="term" value="C:receptor complex"/>
    <property type="evidence" value="ECO:0007669"/>
    <property type="project" value="TreeGrafter"/>
</dbReference>
<keyword evidence="2" id="KW-0812">Transmembrane</keyword>
<keyword evidence="13" id="KW-1185">Reference proteome</keyword>
<evidence type="ECO:0000256" key="7">
    <source>
        <dbReference type="ARBA" id="ARBA00023170"/>
    </source>
</evidence>
<dbReference type="InterPro" id="IPR023415">
    <property type="entry name" value="LDLR_class-A_CS"/>
</dbReference>
<dbReference type="SUPFAM" id="SSF57424">
    <property type="entry name" value="LDL receptor-like module"/>
    <property type="match status" value="10"/>
</dbReference>
<feature type="domain" description="Ig-like" evidence="11">
    <location>
        <begin position="708"/>
        <end position="804"/>
    </location>
</feature>
<feature type="disulfide bond" evidence="9">
    <location>
        <begin position="826"/>
        <end position="841"/>
    </location>
</feature>
<organism evidence="12 13">
    <name type="scientific">Elysia crispata</name>
    <name type="common">lettuce slug</name>
    <dbReference type="NCBI Taxonomy" id="231223"/>
    <lineage>
        <taxon>Eukaryota</taxon>
        <taxon>Metazoa</taxon>
        <taxon>Spiralia</taxon>
        <taxon>Lophotrochozoa</taxon>
        <taxon>Mollusca</taxon>
        <taxon>Gastropoda</taxon>
        <taxon>Heterobranchia</taxon>
        <taxon>Euthyneura</taxon>
        <taxon>Panpulmonata</taxon>
        <taxon>Sacoglossa</taxon>
        <taxon>Placobranchoidea</taxon>
        <taxon>Plakobranchidae</taxon>
        <taxon>Elysia</taxon>
    </lineage>
</organism>
<keyword evidence="7" id="KW-0675">Receptor</keyword>
<feature type="disulfide bond" evidence="9">
    <location>
        <begin position="851"/>
        <end position="869"/>
    </location>
</feature>
<feature type="disulfide bond" evidence="9">
    <location>
        <begin position="461"/>
        <end position="479"/>
    </location>
</feature>
<dbReference type="Gene3D" id="2.60.40.10">
    <property type="entry name" value="Immunoglobulins"/>
    <property type="match status" value="1"/>
</dbReference>
<evidence type="ECO:0000256" key="9">
    <source>
        <dbReference type="PROSITE-ProRule" id="PRU00124"/>
    </source>
</evidence>
<dbReference type="GO" id="GO:0006898">
    <property type="term" value="P:receptor-mediated endocytosis"/>
    <property type="evidence" value="ECO:0007669"/>
    <property type="project" value="TreeGrafter"/>
</dbReference>
<dbReference type="GO" id="GO:0042562">
    <property type="term" value="F:hormone binding"/>
    <property type="evidence" value="ECO:0007669"/>
    <property type="project" value="TreeGrafter"/>
</dbReference>
<dbReference type="InterPro" id="IPR051221">
    <property type="entry name" value="LDLR-related"/>
</dbReference>
<reference evidence="12" key="1">
    <citation type="journal article" date="2023" name="G3 (Bethesda)">
        <title>A reference genome for the long-term kleptoplast-retaining sea slug Elysia crispata morphotype clarki.</title>
        <authorList>
            <person name="Eastman K.E."/>
            <person name="Pendleton A.L."/>
            <person name="Shaikh M.A."/>
            <person name="Suttiyut T."/>
            <person name="Ogas R."/>
            <person name="Tomko P."/>
            <person name="Gavelis G."/>
            <person name="Widhalm J.R."/>
            <person name="Wisecaver J.H."/>
        </authorList>
    </citation>
    <scope>NUCLEOTIDE SEQUENCE</scope>
    <source>
        <strain evidence="12">ECLA1</strain>
    </source>
</reference>
<feature type="disulfide bond" evidence="9">
    <location>
        <begin position="542"/>
        <end position="560"/>
    </location>
</feature>
<comment type="caution">
    <text evidence="9">Lacks conserved residue(s) required for the propagation of feature annotation.</text>
</comment>
<feature type="disulfide bond" evidence="9">
    <location>
        <begin position="863"/>
        <end position="878"/>
    </location>
</feature>
<comment type="subcellular location">
    <subcellularLocation>
        <location evidence="1">Membrane</location>
        <topology evidence="1">Single-pass membrane protein</topology>
    </subcellularLocation>
</comment>
<dbReference type="SMART" id="SM00409">
    <property type="entry name" value="IG"/>
    <property type="match status" value="1"/>
</dbReference>
<dbReference type="InterPro" id="IPR036179">
    <property type="entry name" value="Ig-like_dom_sf"/>
</dbReference>
<feature type="disulfide bond" evidence="9">
    <location>
        <begin position="385"/>
        <end position="403"/>
    </location>
</feature>
<dbReference type="GO" id="GO:0016324">
    <property type="term" value="C:apical plasma membrane"/>
    <property type="evidence" value="ECO:0007669"/>
    <property type="project" value="TreeGrafter"/>
</dbReference>
<evidence type="ECO:0000313" key="13">
    <source>
        <dbReference type="Proteomes" id="UP001283361"/>
    </source>
</evidence>
<evidence type="ECO:0000256" key="6">
    <source>
        <dbReference type="ARBA" id="ARBA00023157"/>
    </source>
</evidence>
<dbReference type="AlphaFoldDB" id="A0AAE1B7S3"/>
<dbReference type="InterPro" id="IPR002172">
    <property type="entry name" value="LDrepeatLR_classA_rpt"/>
</dbReference>
<feature type="disulfide bond" evidence="9">
    <location>
        <begin position="667"/>
        <end position="685"/>
    </location>
</feature>
<dbReference type="Proteomes" id="UP001283361">
    <property type="component" value="Unassembled WGS sequence"/>
</dbReference>
<feature type="disulfide bond" evidence="9">
    <location>
        <begin position="660"/>
        <end position="672"/>
    </location>
</feature>
<feature type="disulfide bond" evidence="9">
    <location>
        <begin position="844"/>
        <end position="856"/>
    </location>
</feature>
<keyword evidence="5" id="KW-0472">Membrane</keyword>
<keyword evidence="4" id="KW-1133">Transmembrane helix</keyword>
<feature type="disulfide bond" evidence="9">
    <location>
        <begin position="628"/>
        <end position="646"/>
    </location>
</feature>
<evidence type="ECO:0000256" key="4">
    <source>
        <dbReference type="ARBA" id="ARBA00022989"/>
    </source>
</evidence>
<evidence type="ECO:0000313" key="12">
    <source>
        <dbReference type="EMBL" id="KAK3801369.1"/>
    </source>
</evidence>
<feature type="disulfide bond" evidence="9">
    <location>
        <begin position="535"/>
        <end position="547"/>
    </location>
</feature>
<dbReference type="EMBL" id="JAWDGP010000325">
    <property type="protein sequence ID" value="KAK3801369.1"/>
    <property type="molecule type" value="Genomic_DNA"/>
</dbReference>
<keyword evidence="6 9" id="KW-1015">Disulfide bond</keyword>
<feature type="disulfide bond" evidence="9">
    <location>
        <begin position="621"/>
        <end position="633"/>
    </location>
</feature>
<feature type="disulfide bond" evidence="9">
    <location>
        <begin position="554"/>
        <end position="569"/>
    </location>
</feature>
<keyword evidence="8" id="KW-0325">Glycoprotein</keyword>
<evidence type="ECO:0000256" key="5">
    <source>
        <dbReference type="ARBA" id="ARBA00023136"/>
    </source>
</evidence>
<feature type="region of interest" description="Disordered" evidence="10">
    <location>
        <begin position="54"/>
        <end position="76"/>
    </location>
</feature>
<feature type="disulfide bond" evidence="9">
    <location>
        <begin position="679"/>
        <end position="694"/>
    </location>
</feature>